<evidence type="ECO:0008006" key="5">
    <source>
        <dbReference type="Google" id="ProtNLM"/>
    </source>
</evidence>
<evidence type="ECO:0000313" key="3">
    <source>
        <dbReference type="EMBL" id="MFC5727916.1"/>
    </source>
</evidence>
<evidence type="ECO:0000313" key="4">
    <source>
        <dbReference type="Proteomes" id="UP001596072"/>
    </source>
</evidence>
<dbReference type="PROSITE" id="PS51257">
    <property type="entry name" value="PROKAR_LIPOPROTEIN"/>
    <property type="match status" value="1"/>
</dbReference>
<comment type="caution">
    <text evidence="3">The sequence shown here is derived from an EMBL/GenBank/DDBJ whole genome shotgun (WGS) entry which is preliminary data.</text>
</comment>
<organism evidence="3 4">
    <name type="scientific">Nocardioides vastitatis</name>
    <dbReference type="NCBI Taxonomy" id="2568655"/>
    <lineage>
        <taxon>Bacteria</taxon>
        <taxon>Bacillati</taxon>
        <taxon>Actinomycetota</taxon>
        <taxon>Actinomycetes</taxon>
        <taxon>Propionibacteriales</taxon>
        <taxon>Nocardioidaceae</taxon>
        <taxon>Nocardioides</taxon>
    </lineage>
</organism>
<accession>A0ABW0ZAR8</accession>
<dbReference type="RefSeq" id="WP_136432414.1">
    <property type="nucleotide sequence ID" value="NZ_JBHSNS010000001.1"/>
</dbReference>
<evidence type="ECO:0000256" key="2">
    <source>
        <dbReference type="SAM" id="SignalP"/>
    </source>
</evidence>
<name>A0ABW0ZAR8_9ACTN</name>
<protein>
    <recommendedName>
        <fullName evidence="5">Secreted protein</fullName>
    </recommendedName>
</protein>
<sequence length="145" mass="14919">MMRRLMWRVVPAAVLASSLALSGCGGDTTGEAGGPTASSSTPSSSAGTDTPTAATSSPAETTSAAPALPDCAEVWVEGKRIPKPYRGCLEDDGRVSKSLHGCSMGASLAQYGKRFYGIPGRPAVRATPDRNHDQTYLDLLATCTG</sequence>
<feature type="compositionally biased region" description="Low complexity" evidence="1">
    <location>
        <begin position="34"/>
        <end position="67"/>
    </location>
</feature>
<evidence type="ECO:0000256" key="1">
    <source>
        <dbReference type="SAM" id="MobiDB-lite"/>
    </source>
</evidence>
<dbReference type="EMBL" id="JBHSNS010000001">
    <property type="protein sequence ID" value="MFC5727916.1"/>
    <property type="molecule type" value="Genomic_DNA"/>
</dbReference>
<feature type="signal peptide" evidence="2">
    <location>
        <begin position="1"/>
        <end position="22"/>
    </location>
</feature>
<dbReference type="Proteomes" id="UP001596072">
    <property type="component" value="Unassembled WGS sequence"/>
</dbReference>
<keyword evidence="2" id="KW-0732">Signal</keyword>
<keyword evidence="4" id="KW-1185">Reference proteome</keyword>
<proteinExistence type="predicted"/>
<feature type="region of interest" description="Disordered" evidence="1">
    <location>
        <begin position="26"/>
        <end position="68"/>
    </location>
</feature>
<feature type="chain" id="PRO_5046478553" description="Secreted protein" evidence="2">
    <location>
        <begin position="23"/>
        <end position="145"/>
    </location>
</feature>
<reference evidence="4" key="1">
    <citation type="journal article" date="2019" name="Int. J. Syst. Evol. Microbiol.">
        <title>The Global Catalogue of Microorganisms (GCM) 10K type strain sequencing project: providing services to taxonomists for standard genome sequencing and annotation.</title>
        <authorList>
            <consortium name="The Broad Institute Genomics Platform"/>
            <consortium name="The Broad Institute Genome Sequencing Center for Infectious Disease"/>
            <person name="Wu L."/>
            <person name="Ma J."/>
        </authorList>
    </citation>
    <scope>NUCLEOTIDE SEQUENCE [LARGE SCALE GENOMIC DNA]</scope>
    <source>
        <strain evidence="4">YIM 94188</strain>
    </source>
</reference>
<gene>
    <name evidence="3" type="ORF">ACFPQB_03240</name>
</gene>